<name>A0AAD6Y8H6_9AGAR</name>
<comment type="caution">
    <text evidence="2">The sequence shown here is derived from an EMBL/GenBank/DDBJ whole genome shotgun (WGS) entry which is preliminary data.</text>
</comment>
<feature type="chain" id="PRO_5042075122" evidence="1">
    <location>
        <begin position="19"/>
        <end position="263"/>
    </location>
</feature>
<feature type="signal peptide" evidence="1">
    <location>
        <begin position="1"/>
        <end position="18"/>
    </location>
</feature>
<evidence type="ECO:0000313" key="2">
    <source>
        <dbReference type="EMBL" id="KAJ7196264.1"/>
    </source>
</evidence>
<dbReference type="Proteomes" id="UP001219525">
    <property type="component" value="Unassembled WGS sequence"/>
</dbReference>
<keyword evidence="1" id="KW-0732">Signal</keyword>
<proteinExistence type="predicted"/>
<dbReference type="AlphaFoldDB" id="A0AAD6Y8H6"/>
<dbReference type="EMBL" id="JARJCW010000085">
    <property type="protein sequence ID" value="KAJ7196264.1"/>
    <property type="molecule type" value="Genomic_DNA"/>
</dbReference>
<gene>
    <name evidence="2" type="ORF">GGX14DRAFT_673491</name>
</gene>
<sequence>MLCLSNLFFLLYPHHALPLPRRFRDPPAALMAFFPTPTCSEADRALVGELPGRVLVCPRKSQLFIGDTWINGAHLFRYLGPRGLLPPAFENAPEPNITAVISPERSATDQDLIDSTPGGVILAYRQSIYKPAFVHDNASIFLKDAWIDVSHLRKWLARRATHSREGLARFSRHVAATNIKKIMDWWGHKFAGDWVIPCLLKSHSPIAANDWDRTPSTTNAGEAQHAWTKKQTGIKPLWEVEGIAPMHKGIISIEKSITLTPSV</sequence>
<organism evidence="2 3">
    <name type="scientific">Mycena pura</name>
    <dbReference type="NCBI Taxonomy" id="153505"/>
    <lineage>
        <taxon>Eukaryota</taxon>
        <taxon>Fungi</taxon>
        <taxon>Dikarya</taxon>
        <taxon>Basidiomycota</taxon>
        <taxon>Agaricomycotina</taxon>
        <taxon>Agaricomycetes</taxon>
        <taxon>Agaricomycetidae</taxon>
        <taxon>Agaricales</taxon>
        <taxon>Marasmiineae</taxon>
        <taxon>Mycenaceae</taxon>
        <taxon>Mycena</taxon>
    </lineage>
</organism>
<protein>
    <submittedName>
        <fullName evidence="2">Uncharacterized protein</fullName>
    </submittedName>
</protein>
<evidence type="ECO:0000256" key="1">
    <source>
        <dbReference type="SAM" id="SignalP"/>
    </source>
</evidence>
<reference evidence="2" key="1">
    <citation type="submission" date="2023-03" db="EMBL/GenBank/DDBJ databases">
        <title>Massive genome expansion in bonnet fungi (Mycena s.s.) driven by repeated elements and novel gene families across ecological guilds.</title>
        <authorList>
            <consortium name="Lawrence Berkeley National Laboratory"/>
            <person name="Harder C.B."/>
            <person name="Miyauchi S."/>
            <person name="Viragh M."/>
            <person name="Kuo A."/>
            <person name="Thoen E."/>
            <person name="Andreopoulos B."/>
            <person name="Lu D."/>
            <person name="Skrede I."/>
            <person name="Drula E."/>
            <person name="Henrissat B."/>
            <person name="Morin E."/>
            <person name="Kohler A."/>
            <person name="Barry K."/>
            <person name="LaButti K."/>
            <person name="Morin E."/>
            <person name="Salamov A."/>
            <person name="Lipzen A."/>
            <person name="Mereny Z."/>
            <person name="Hegedus B."/>
            <person name="Baldrian P."/>
            <person name="Stursova M."/>
            <person name="Weitz H."/>
            <person name="Taylor A."/>
            <person name="Grigoriev I.V."/>
            <person name="Nagy L.G."/>
            <person name="Martin F."/>
            <person name="Kauserud H."/>
        </authorList>
    </citation>
    <scope>NUCLEOTIDE SEQUENCE</scope>
    <source>
        <strain evidence="2">9144</strain>
    </source>
</reference>
<accession>A0AAD6Y8H6</accession>
<keyword evidence="3" id="KW-1185">Reference proteome</keyword>
<evidence type="ECO:0000313" key="3">
    <source>
        <dbReference type="Proteomes" id="UP001219525"/>
    </source>
</evidence>